<evidence type="ECO:0000313" key="1">
    <source>
        <dbReference type="EMBL" id="JAG02645.1"/>
    </source>
</evidence>
<sequence length="172" mass="19789">LKQDLHVYYQVQPWRNSGPNSFIVAFDPSGNDYERNNWIIQLVVNTSDGRSFHPRVPHFQRSEIKSKCLEDAMKSPHLRDPRVCDYLPPGNVYTFSLDTSNLRPLVGKAKHDLSIAGVGTVGEVVFVSLYVHLINLKNQTKILQVFSQTYQTFNYLHYRAPYNCIISMGFTH</sequence>
<feature type="non-terminal residue" evidence="1">
    <location>
        <position position="1"/>
    </location>
</feature>
<accession>A0A0A9WCS9</accession>
<name>A0A0A9WCS9_LYGHE</name>
<protein>
    <submittedName>
        <fullName evidence="1">Aspartate carbamoyltransferase</fullName>
    </submittedName>
</protein>
<organism evidence="1">
    <name type="scientific">Lygus hesperus</name>
    <name type="common">Western plant bug</name>
    <dbReference type="NCBI Taxonomy" id="30085"/>
    <lineage>
        <taxon>Eukaryota</taxon>
        <taxon>Metazoa</taxon>
        <taxon>Ecdysozoa</taxon>
        <taxon>Arthropoda</taxon>
        <taxon>Hexapoda</taxon>
        <taxon>Insecta</taxon>
        <taxon>Pterygota</taxon>
        <taxon>Neoptera</taxon>
        <taxon>Paraneoptera</taxon>
        <taxon>Hemiptera</taxon>
        <taxon>Heteroptera</taxon>
        <taxon>Panheteroptera</taxon>
        <taxon>Cimicomorpha</taxon>
        <taxon>Miridae</taxon>
        <taxon>Mirini</taxon>
        <taxon>Lygus</taxon>
    </lineage>
</organism>
<reference evidence="1" key="2">
    <citation type="submission" date="2014-07" db="EMBL/GenBank/DDBJ databases">
        <authorList>
            <person name="Hull J."/>
        </authorList>
    </citation>
    <scope>NUCLEOTIDE SEQUENCE</scope>
</reference>
<dbReference type="EMBL" id="GBHO01040959">
    <property type="protein sequence ID" value="JAG02645.1"/>
    <property type="molecule type" value="Transcribed_RNA"/>
</dbReference>
<dbReference type="GO" id="GO:0016740">
    <property type="term" value="F:transferase activity"/>
    <property type="evidence" value="ECO:0007669"/>
    <property type="project" value="UniProtKB-KW"/>
</dbReference>
<gene>
    <name evidence="1" type="primary">pyrB_9</name>
    <name evidence="1" type="ORF">CM83_102689</name>
</gene>
<keyword evidence="1" id="KW-0808">Transferase</keyword>
<proteinExistence type="predicted"/>
<reference evidence="1" key="1">
    <citation type="journal article" date="2014" name="PLoS ONE">
        <title>Transcriptome-Based Identification of ABC Transporters in the Western Tarnished Plant Bug Lygus hesperus.</title>
        <authorList>
            <person name="Hull J.J."/>
            <person name="Chaney K."/>
            <person name="Geib S.M."/>
            <person name="Fabrick J.A."/>
            <person name="Brent C.S."/>
            <person name="Walsh D."/>
            <person name="Lavine L.C."/>
        </authorList>
    </citation>
    <scope>NUCLEOTIDE SEQUENCE</scope>
</reference>
<dbReference type="AlphaFoldDB" id="A0A0A9WCS9"/>